<gene>
    <name evidence="1" type="ORF">FYJ80_10825</name>
</gene>
<proteinExistence type="predicted"/>
<evidence type="ECO:0000313" key="1">
    <source>
        <dbReference type="EMBL" id="MSU07251.1"/>
    </source>
</evidence>
<keyword evidence="2" id="KW-1185">Reference proteome</keyword>
<dbReference type="GO" id="GO:0005829">
    <property type="term" value="C:cytosol"/>
    <property type="evidence" value="ECO:0007669"/>
    <property type="project" value="TreeGrafter"/>
</dbReference>
<dbReference type="EMBL" id="VUNN01000032">
    <property type="protein sequence ID" value="MSU07251.1"/>
    <property type="molecule type" value="Genomic_DNA"/>
</dbReference>
<dbReference type="InterPro" id="IPR036412">
    <property type="entry name" value="HAD-like_sf"/>
</dbReference>
<dbReference type="CDD" id="cd01427">
    <property type="entry name" value="HAD_like"/>
    <property type="match status" value="1"/>
</dbReference>
<dbReference type="AlphaFoldDB" id="A0A7X2TR84"/>
<dbReference type="NCBIfam" id="TIGR01484">
    <property type="entry name" value="HAD-SF-IIB"/>
    <property type="match status" value="1"/>
</dbReference>
<dbReference type="PANTHER" id="PTHR10000:SF8">
    <property type="entry name" value="HAD SUPERFAMILY HYDROLASE-LIKE, TYPE 3"/>
    <property type="match status" value="1"/>
</dbReference>
<dbReference type="InterPro" id="IPR006379">
    <property type="entry name" value="HAD-SF_hydro_IIB"/>
</dbReference>
<dbReference type="Gene3D" id="3.90.1070.10">
    <property type="match status" value="1"/>
</dbReference>
<dbReference type="Gene3D" id="3.40.50.1000">
    <property type="entry name" value="HAD superfamily/HAD-like"/>
    <property type="match status" value="1"/>
</dbReference>
<sequence>MSNIESNGSPMVGLSALKDLNISLIISDVDDTITSNGKLKPNALEAMYKASEKGYRIILLSGGSAGWCEVYLRQWPIFMVVAESGAVMIYKDENGQICYQQNPIITKENLDSRDKLLRMIGEERLSSDQYARLYDIAVDLSKVNEKELNDIKSMADVMGASYAQSSIHLNIWFGDYSKSKGLLAFMNLCGIDEETLKEESIYLGDALNDEEMFKLIPNSIGMKSVLDKKEEFKTLPKYISSYYGGEGFAEALDNLKKI</sequence>
<dbReference type="SUPFAM" id="SSF56784">
    <property type="entry name" value="HAD-like"/>
    <property type="match status" value="1"/>
</dbReference>
<dbReference type="Pfam" id="PF08282">
    <property type="entry name" value="Hydrolase_3"/>
    <property type="match status" value="2"/>
</dbReference>
<dbReference type="GO" id="GO:0016791">
    <property type="term" value="F:phosphatase activity"/>
    <property type="evidence" value="ECO:0007669"/>
    <property type="project" value="TreeGrafter"/>
</dbReference>
<dbReference type="RefSeq" id="WP_154426847.1">
    <property type="nucleotide sequence ID" value="NZ_VUNN01000032.1"/>
</dbReference>
<keyword evidence="1" id="KW-0378">Hydrolase</keyword>
<reference evidence="1 2" key="1">
    <citation type="submission" date="2019-08" db="EMBL/GenBank/DDBJ databases">
        <title>In-depth cultivation of the pig gut microbiome towards novel bacterial diversity and tailored functional studies.</title>
        <authorList>
            <person name="Wylensek D."/>
            <person name="Hitch T.C.A."/>
            <person name="Clavel T."/>
        </authorList>
    </citation>
    <scope>NUCLEOTIDE SEQUENCE [LARGE SCALE GENOMIC DNA]</scope>
    <source>
        <strain evidence="1 2">NM-380-WT-3C1</strain>
    </source>
</reference>
<dbReference type="InterPro" id="IPR023214">
    <property type="entry name" value="HAD_sf"/>
</dbReference>
<accession>A0A7X2TR84</accession>
<dbReference type="GO" id="GO:0000287">
    <property type="term" value="F:magnesium ion binding"/>
    <property type="evidence" value="ECO:0007669"/>
    <property type="project" value="TreeGrafter"/>
</dbReference>
<protein>
    <submittedName>
        <fullName evidence="1">HAD-IIB family hydrolase</fullName>
    </submittedName>
</protein>
<dbReference type="PANTHER" id="PTHR10000">
    <property type="entry name" value="PHOSPHOSERINE PHOSPHATASE"/>
    <property type="match status" value="1"/>
</dbReference>
<name>A0A7X2TR84_9SPIO</name>
<organism evidence="1 2">
    <name type="scientific">Bullifex porci</name>
    <dbReference type="NCBI Taxonomy" id="2606638"/>
    <lineage>
        <taxon>Bacteria</taxon>
        <taxon>Pseudomonadati</taxon>
        <taxon>Spirochaetota</taxon>
        <taxon>Spirochaetia</taxon>
        <taxon>Spirochaetales</taxon>
        <taxon>Spirochaetaceae</taxon>
        <taxon>Bullifex</taxon>
    </lineage>
</organism>
<comment type="caution">
    <text evidence="1">The sequence shown here is derived from an EMBL/GenBank/DDBJ whole genome shotgun (WGS) entry which is preliminary data.</text>
</comment>
<evidence type="ECO:0000313" key="2">
    <source>
        <dbReference type="Proteomes" id="UP000460549"/>
    </source>
</evidence>
<dbReference type="Proteomes" id="UP000460549">
    <property type="component" value="Unassembled WGS sequence"/>
</dbReference>